<dbReference type="SMART" id="SM00698">
    <property type="entry name" value="MORN"/>
    <property type="match status" value="16"/>
</dbReference>
<sequence>MADAKMKPGNWRLTEDGRVYRMGRKRYPNRDLYEGEFLDGVREGNGTLTYYQKGDVYVGEFQNNMFHGFGVYTWGDFLENGEWVRGRRYEGSWSKGRRKGDGVYFSGYGDSYEGQWEADFYEGEGTLTKKNGDRMAGTFLRGKLAGEATIDYINGDKYSGAMRGGKRHGQGDFIYSGNQGSYKGEWRHGKKHGRGSRLFSDGSRYEGDYKYDEPWGEGMMETVSGDTYVGEWESGFPHGRGVLIFSHGDRYEGDFFQGNFHGRGRLTYADGGYYDGEFAAHTRPGQYKHGVVFPKPDGQRHGQGVRVWVSGNRFEGGWIEGKMEGRGVYENAATGGKYDGDFKNNTKHGHGIETWGNKLGIKFQDPLGWWHPGNGVCRYEGSYKDGYFHGEGQFIAVDNRSYHGFWVKGKRHGKGTATFIPENELGDSFRMNVGGNNALYRPYSYKGDWVDHKKHGVGTLMYLNGLEIEGDFVKGHPHGNCVLKYPKRKADKHRLCRQGRWVRGTVVEWFDYSAEEEEVASGVANFLLNTMMERKEEEELEELGLWGEKKIPEFQEGGSLVGSSLTDGDPSYQF</sequence>
<organism evidence="2 3">
    <name type="scientific">Triparma columacea</name>
    <dbReference type="NCBI Taxonomy" id="722753"/>
    <lineage>
        <taxon>Eukaryota</taxon>
        <taxon>Sar</taxon>
        <taxon>Stramenopiles</taxon>
        <taxon>Ochrophyta</taxon>
        <taxon>Bolidophyceae</taxon>
        <taxon>Parmales</taxon>
        <taxon>Triparmaceae</taxon>
        <taxon>Triparma</taxon>
    </lineage>
</organism>
<keyword evidence="3" id="KW-1185">Reference proteome</keyword>
<dbReference type="GO" id="GO:0005829">
    <property type="term" value="C:cytosol"/>
    <property type="evidence" value="ECO:0007669"/>
    <property type="project" value="TreeGrafter"/>
</dbReference>
<accession>A0A9W7LDI0</accession>
<dbReference type="PANTHER" id="PTHR43215:SF14">
    <property type="entry name" value="RADIAL SPOKE HEAD 1 HOMOLOG"/>
    <property type="match status" value="1"/>
</dbReference>
<dbReference type="AlphaFoldDB" id="A0A9W7LDI0"/>
<dbReference type="Gene3D" id="2.20.110.10">
    <property type="entry name" value="Histone H3 K4-specific methyltransferase SET7/9 N-terminal domain"/>
    <property type="match status" value="7"/>
</dbReference>
<dbReference type="EMBL" id="BRYA01000260">
    <property type="protein sequence ID" value="GMI45672.1"/>
    <property type="molecule type" value="Genomic_DNA"/>
</dbReference>
<keyword evidence="1" id="KW-0677">Repeat</keyword>
<name>A0A9W7LDI0_9STRA</name>
<dbReference type="PANTHER" id="PTHR43215">
    <property type="entry name" value="RADIAL SPOKE HEAD 1 HOMOLOG"/>
    <property type="match status" value="1"/>
</dbReference>
<dbReference type="Pfam" id="PF02493">
    <property type="entry name" value="MORN"/>
    <property type="match status" value="16"/>
</dbReference>
<evidence type="ECO:0000313" key="2">
    <source>
        <dbReference type="EMBL" id="GMI45672.1"/>
    </source>
</evidence>
<dbReference type="Proteomes" id="UP001165065">
    <property type="component" value="Unassembled WGS sequence"/>
</dbReference>
<dbReference type="SUPFAM" id="SSF82185">
    <property type="entry name" value="Histone H3 K4-specific methyltransferase SET7/9 N-terminal domain"/>
    <property type="match status" value="6"/>
</dbReference>
<reference evidence="3" key="1">
    <citation type="journal article" date="2023" name="Commun. Biol.">
        <title>Genome analysis of Parmales, the sister group of diatoms, reveals the evolutionary specialization of diatoms from phago-mixotrophs to photoautotrophs.</title>
        <authorList>
            <person name="Ban H."/>
            <person name="Sato S."/>
            <person name="Yoshikawa S."/>
            <person name="Yamada K."/>
            <person name="Nakamura Y."/>
            <person name="Ichinomiya M."/>
            <person name="Sato N."/>
            <person name="Blanc-Mathieu R."/>
            <person name="Endo H."/>
            <person name="Kuwata A."/>
            <person name="Ogata H."/>
        </authorList>
    </citation>
    <scope>NUCLEOTIDE SEQUENCE [LARGE SCALE GENOMIC DNA]</scope>
</reference>
<dbReference type="InterPro" id="IPR003409">
    <property type="entry name" value="MORN"/>
</dbReference>
<comment type="caution">
    <text evidence="2">The sequence shown here is derived from an EMBL/GenBank/DDBJ whole genome shotgun (WGS) entry which is preliminary data.</text>
</comment>
<evidence type="ECO:0000256" key="1">
    <source>
        <dbReference type="ARBA" id="ARBA00022737"/>
    </source>
</evidence>
<protein>
    <submittedName>
        <fullName evidence="2">Uncharacterized protein</fullName>
    </submittedName>
</protein>
<dbReference type="OrthoDB" id="270720at2759"/>
<gene>
    <name evidence="2" type="ORF">TrCOL_g7233</name>
</gene>
<proteinExistence type="predicted"/>
<evidence type="ECO:0000313" key="3">
    <source>
        <dbReference type="Proteomes" id="UP001165065"/>
    </source>
</evidence>